<name>X1JLE9_9ZZZZ</name>
<dbReference type="Gene3D" id="3.10.350.10">
    <property type="entry name" value="LysM domain"/>
    <property type="match status" value="1"/>
</dbReference>
<reference evidence="1" key="1">
    <citation type="journal article" date="2014" name="Front. Microbiol.">
        <title>High frequency of phylogenetically diverse reductive dehalogenase-homologous genes in deep subseafloor sedimentary metagenomes.</title>
        <authorList>
            <person name="Kawai M."/>
            <person name="Futagami T."/>
            <person name="Toyoda A."/>
            <person name="Takaki Y."/>
            <person name="Nishi S."/>
            <person name="Hori S."/>
            <person name="Arai W."/>
            <person name="Tsubouchi T."/>
            <person name="Morono Y."/>
            <person name="Uchiyama I."/>
            <person name="Ito T."/>
            <person name="Fujiyama A."/>
            <person name="Inagaki F."/>
            <person name="Takami H."/>
        </authorList>
    </citation>
    <scope>NUCLEOTIDE SEQUENCE</scope>
    <source>
        <strain evidence="1">Expedition CK06-06</strain>
    </source>
</reference>
<protein>
    <recommendedName>
        <fullName evidence="2">LysM domain-containing protein</fullName>
    </recommendedName>
</protein>
<evidence type="ECO:0000313" key="1">
    <source>
        <dbReference type="EMBL" id="GAH82295.1"/>
    </source>
</evidence>
<accession>X1JLE9</accession>
<dbReference type="EMBL" id="BARU01040866">
    <property type="protein sequence ID" value="GAH82295.1"/>
    <property type="molecule type" value="Genomic_DNA"/>
</dbReference>
<sequence length="108" mass="12588">MKRPEDYSRWNGLTWIREVITSTVDHLWRPWRTKLYSMPDDVEPVVTIKCGAMDTLWSLCAQYYRGVDRPEQLWWLIAEVNDLVDPTVSLNGKTIVVPPLSILEDQAV</sequence>
<dbReference type="AlphaFoldDB" id="X1JLE9"/>
<evidence type="ECO:0008006" key="2">
    <source>
        <dbReference type="Google" id="ProtNLM"/>
    </source>
</evidence>
<organism evidence="1">
    <name type="scientific">marine sediment metagenome</name>
    <dbReference type="NCBI Taxonomy" id="412755"/>
    <lineage>
        <taxon>unclassified sequences</taxon>
        <taxon>metagenomes</taxon>
        <taxon>ecological metagenomes</taxon>
    </lineage>
</organism>
<proteinExistence type="predicted"/>
<dbReference type="InterPro" id="IPR036779">
    <property type="entry name" value="LysM_dom_sf"/>
</dbReference>
<comment type="caution">
    <text evidence="1">The sequence shown here is derived from an EMBL/GenBank/DDBJ whole genome shotgun (WGS) entry which is preliminary data.</text>
</comment>
<gene>
    <name evidence="1" type="ORF">S03H2_63124</name>
</gene>